<comment type="catalytic activity">
    <reaction evidence="1">
        <text>ATP + protein L-histidine = ADP + protein N-phospho-L-histidine.</text>
        <dbReference type="EC" id="2.7.13.3"/>
    </reaction>
</comment>
<accession>A0A2T4DKT3</accession>
<evidence type="ECO:0000256" key="2">
    <source>
        <dbReference type="ARBA" id="ARBA00012438"/>
    </source>
</evidence>
<evidence type="ECO:0000256" key="3">
    <source>
        <dbReference type="ARBA" id="ARBA00022553"/>
    </source>
</evidence>
<comment type="caution">
    <text evidence="5">The sequence shown here is derived from an EMBL/GenBank/DDBJ whole genome shotgun (WGS) entry which is preliminary data.</text>
</comment>
<dbReference type="SUPFAM" id="SSF55874">
    <property type="entry name" value="ATPase domain of HSP90 chaperone/DNA topoisomerase II/histidine kinase"/>
    <property type="match status" value="1"/>
</dbReference>
<dbReference type="InterPro" id="IPR003594">
    <property type="entry name" value="HATPase_dom"/>
</dbReference>
<organism evidence="5 6">
    <name type="scientific">Marivirga lumbricoides</name>
    <dbReference type="NCBI Taxonomy" id="1046115"/>
    <lineage>
        <taxon>Bacteria</taxon>
        <taxon>Pseudomonadati</taxon>
        <taxon>Bacteroidota</taxon>
        <taxon>Cytophagia</taxon>
        <taxon>Cytophagales</taxon>
        <taxon>Marivirgaceae</taxon>
        <taxon>Marivirga</taxon>
    </lineage>
</organism>
<dbReference type="EC" id="2.7.13.3" evidence="2"/>
<protein>
    <recommendedName>
        <fullName evidence="2">histidine kinase</fullName>
        <ecNumber evidence="2">2.7.13.3</ecNumber>
    </recommendedName>
</protein>
<feature type="domain" description="Histidine kinase" evidence="4">
    <location>
        <begin position="1"/>
        <end position="144"/>
    </location>
</feature>
<dbReference type="InterPro" id="IPR004358">
    <property type="entry name" value="Sig_transdc_His_kin-like_C"/>
</dbReference>
<dbReference type="InterPro" id="IPR005467">
    <property type="entry name" value="His_kinase_dom"/>
</dbReference>
<dbReference type="InterPro" id="IPR036890">
    <property type="entry name" value="HATPase_C_sf"/>
</dbReference>
<dbReference type="Gene3D" id="3.30.565.10">
    <property type="entry name" value="Histidine kinase-like ATPase, C-terminal domain"/>
    <property type="match status" value="1"/>
</dbReference>
<dbReference type="Pfam" id="PF02518">
    <property type="entry name" value="HATPase_c"/>
    <property type="match status" value="1"/>
</dbReference>
<dbReference type="SMART" id="SM00387">
    <property type="entry name" value="HATPase_c"/>
    <property type="match status" value="1"/>
</dbReference>
<evidence type="ECO:0000313" key="6">
    <source>
        <dbReference type="Proteomes" id="UP000240608"/>
    </source>
</evidence>
<proteinExistence type="predicted"/>
<dbReference type="PANTHER" id="PTHR43547:SF2">
    <property type="entry name" value="HYBRID SIGNAL TRANSDUCTION HISTIDINE KINASE C"/>
    <property type="match status" value="1"/>
</dbReference>
<evidence type="ECO:0000259" key="4">
    <source>
        <dbReference type="PROSITE" id="PS50109"/>
    </source>
</evidence>
<keyword evidence="3" id="KW-0597">Phosphoprotein</keyword>
<dbReference type="AlphaFoldDB" id="A0A2T4DKT3"/>
<dbReference type="EMBL" id="PYVU01000132">
    <property type="protein sequence ID" value="PTB94423.1"/>
    <property type="molecule type" value="Genomic_DNA"/>
</dbReference>
<dbReference type="Proteomes" id="UP000240608">
    <property type="component" value="Unassembled WGS sequence"/>
</dbReference>
<dbReference type="PANTHER" id="PTHR43547">
    <property type="entry name" value="TWO-COMPONENT HISTIDINE KINASE"/>
    <property type="match status" value="1"/>
</dbReference>
<sequence length="163" mass="18771">MINRVVNTFQPVIKENKINLEIDCPQDLIVNTIPNLLEIILYNLLENAVYYCLIKPNTDYSIKLKAYISEEKLVITVFDNGIGVDESIRNQLFEMFFRGTEFSKGNGLGLYIVNKAVRSLNGKVIVESEPGKFSRFIVQLPLEASQEYAFNFLGNNHSEYFYR</sequence>
<dbReference type="PRINTS" id="PR00344">
    <property type="entry name" value="BCTRLSENSOR"/>
</dbReference>
<reference evidence="5 6" key="1">
    <citation type="submission" date="2018-03" db="EMBL/GenBank/DDBJ databases">
        <title>Cross-interface Injection: A General Nanoliter Liquid Handling Method Applied to Single Cells Genome Amplification Automated Nanoliter Liquid Handling Applied to Single Cell Multiple Displacement Amplification.</title>
        <authorList>
            <person name="Yun J."/>
            <person name="Xu P."/>
            <person name="Xu J."/>
            <person name="Dai X."/>
            <person name="Wang Y."/>
            <person name="Zheng X."/>
            <person name="Cao C."/>
            <person name="Yi Q."/>
            <person name="Zhu Y."/>
            <person name="Wang L."/>
            <person name="Dong Z."/>
            <person name="Huang Y."/>
            <person name="Huang L."/>
            <person name="Du W."/>
        </authorList>
    </citation>
    <scope>NUCLEOTIDE SEQUENCE [LARGE SCALE GENOMIC DNA]</scope>
    <source>
        <strain evidence="5 6">Z-D1-2</strain>
    </source>
</reference>
<dbReference type="PROSITE" id="PS50109">
    <property type="entry name" value="HIS_KIN"/>
    <property type="match status" value="1"/>
</dbReference>
<gene>
    <name evidence="5" type="ORF">C9994_12170</name>
</gene>
<dbReference type="GO" id="GO:0000155">
    <property type="term" value="F:phosphorelay sensor kinase activity"/>
    <property type="evidence" value="ECO:0007669"/>
    <property type="project" value="TreeGrafter"/>
</dbReference>
<evidence type="ECO:0000313" key="5">
    <source>
        <dbReference type="EMBL" id="PTB94423.1"/>
    </source>
</evidence>
<name>A0A2T4DKT3_9BACT</name>
<evidence type="ECO:0000256" key="1">
    <source>
        <dbReference type="ARBA" id="ARBA00000085"/>
    </source>
</evidence>